<sequence length="584" mass="62938">MPTRAVFWPSGSTNSTASARFERDPVTAAFPWSLLGIEPTGDARAIRGAYAAQIKTMDLDADVEGYARLRQARDEALRMAKAGNLPVSPAPEPQAPGEDAPTPAAWPHAAPLLDGTWSIDPALTVPDPAADAATDFTSLCADFAPAGAEPQGTMLLACAGPSLVPPLVEGYEAAPTLDGAPRQSPFAALAAALAPELAATPLDDGEEAQALVALDAVLDAVHWSPLAQQAEMEDWLANLLAQGWPRSAPLLEKATEAFGWEQEWGRLDARAAVDYLGARLRGYRFQRKVQEPGHRYHKAWKELHRPGRAGPFRFLRVSGADVRGLLAGVRKTFPELEDHFDPQRVASWEEAKTWPTGLIVLGGMILLAFLLTIGDDPKSPQARQDAFEATVTEVFGEEHDPVWLSGHQPDLATLLANAVRITGEGAVDRQTTIDTGIELVRARTYLDGRMLDGEDFETTMRLRLALLQAARADSLDACHVMMKRGSPPATTAVPLQVREDERRFAAALVQRGMLKAPAKAAARSARVPPELVRKVMADTGLSKDQVSAAMTGENDPNRCAATIALLKATLDWQGEGRHDILMTL</sequence>
<keyword evidence="2" id="KW-1185">Reference proteome</keyword>
<dbReference type="EMBL" id="LYMM01000021">
    <property type="protein sequence ID" value="PNU05930.1"/>
    <property type="molecule type" value="Genomic_DNA"/>
</dbReference>
<dbReference type="RefSeq" id="WP_103094894.1">
    <property type="nucleotide sequence ID" value="NZ_LYMM01000021.1"/>
</dbReference>
<name>A0A2K2G4F8_9SPHN</name>
<comment type="caution">
    <text evidence="1">The sequence shown here is derived from an EMBL/GenBank/DDBJ whole genome shotgun (WGS) entry which is preliminary data.</text>
</comment>
<evidence type="ECO:0000313" key="1">
    <source>
        <dbReference type="EMBL" id="PNU05930.1"/>
    </source>
</evidence>
<evidence type="ECO:0000313" key="2">
    <source>
        <dbReference type="Proteomes" id="UP000236327"/>
    </source>
</evidence>
<dbReference type="AlphaFoldDB" id="A0A2K2G4F8"/>
<organism evidence="1 2">
    <name type="scientific">Novosphingobium guangzhouense</name>
    <dbReference type="NCBI Taxonomy" id="1850347"/>
    <lineage>
        <taxon>Bacteria</taxon>
        <taxon>Pseudomonadati</taxon>
        <taxon>Pseudomonadota</taxon>
        <taxon>Alphaproteobacteria</taxon>
        <taxon>Sphingomonadales</taxon>
        <taxon>Sphingomonadaceae</taxon>
        <taxon>Novosphingobium</taxon>
    </lineage>
</organism>
<dbReference type="Proteomes" id="UP000236327">
    <property type="component" value="Unassembled WGS sequence"/>
</dbReference>
<accession>A0A2K2G4F8</accession>
<proteinExistence type="predicted"/>
<gene>
    <name evidence="1" type="ORF">A8V01_14095</name>
</gene>
<evidence type="ECO:0008006" key="3">
    <source>
        <dbReference type="Google" id="ProtNLM"/>
    </source>
</evidence>
<reference evidence="1 2" key="1">
    <citation type="submission" date="2016-05" db="EMBL/GenBank/DDBJ databases">
        <title>Complete genome sequence of Novosphingobium guangzhouense SA925(T).</title>
        <authorList>
            <person name="Sha S."/>
        </authorList>
    </citation>
    <scope>NUCLEOTIDE SEQUENCE [LARGE SCALE GENOMIC DNA]</scope>
    <source>
        <strain evidence="1 2">SA925</strain>
    </source>
</reference>
<protein>
    <recommendedName>
        <fullName evidence="3">J domain-containing protein</fullName>
    </recommendedName>
</protein>